<organism evidence="2 3">
    <name type="scientific">Chara braunii</name>
    <name type="common">Braun's stonewort</name>
    <dbReference type="NCBI Taxonomy" id="69332"/>
    <lineage>
        <taxon>Eukaryota</taxon>
        <taxon>Viridiplantae</taxon>
        <taxon>Streptophyta</taxon>
        <taxon>Charophyceae</taxon>
        <taxon>Charales</taxon>
        <taxon>Characeae</taxon>
        <taxon>Chara</taxon>
    </lineage>
</organism>
<comment type="caution">
    <text evidence="2">The sequence shown here is derived from an EMBL/GenBank/DDBJ whole genome shotgun (WGS) entry which is preliminary data.</text>
</comment>
<keyword evidence="3" id="KW-1185">Reference proteome</keyword>
<dbReference type="Gramene" id="GBG77633">
    <property type="protein sequence ID" value="GBG77633"/>
    <property type="gene ID" value="CBR_g24079"/>
</dbReference>
<evidence type="ECO:0000256" key="1">
    <source>
        <dbReference type="SAM" id="MobiDB-lite"/>
    </source>
</evidence>
<evidence type="ECO:0000313" key="3">
    <source>
        <dbReference type="Proteomes" id="UP000265515"/>
    </source>
</evidence>
<dbReference type="AlphaFoldDB" id="A0A388L5Z8"/>
<reference evidence="2 3" key="1">
    <citation type="journal article" date="2018" name="Cell">
        <title>The Chara Genome: Secondary Complexity and Implications for Plant Terrestrialization.</title>
        <authorList>
            <person name="Nishiyama T."/>
            <person name="Sakayama H."/>
            <person name="Vries J.D."/>
            <person name="Buschmann H."/>
            <person name="Saint-Marcoux D."/>
            <person name="Ullrich K.K."/>
            <person name="Haas F.B."/>
            <person name="Vanderstraeten L."/>
            <person name="Becker D."/>
            <person name="Lang D."/>
            <person name="Vosolsobe S."/>
            <person name="Rombauts S."/>
            <person name="Wilhelmsson P.K.I."/>
            <person name="Janitza P."/>
            <person name="Kern R."/>
            <person name="Heyl A."/>
            <person name="Rumpler F."/>
            <person name="Villalobos L.I.A.C."/>
            <person name="Clay J.M."/>
            <person name="Skokan R."/>
            <person name="Toyoda A."/>
            <person name="Suzuki Y."/>
            <person name="Kagoshima H."/>
            <person name="Schijlen E."/>
            <person name="Tajeshwar N."/>
            <person name="Catarino B."/>
            <person name="Hetherington A.J."/>
            <person name="Saltykova A."/>
            <person name="Bonnot C."/>
            <person name="Breuninger H."/>
            <person name="Symeonidi A."/>
            <person name="Radhakrishnan G.V."/>
            <person name="Van Nieuwerburgh F."/>
            <person name="Deforce D."/>
            <person name="Chang C."/>
            <person name="Karol K.G."/>
            <person name="Hedrich R."/>
            <person name="Ulvskov P."/>
            <person name="Glockner G."/>
            <person name="Delwiche C.F."/>
            <person name="Petrasek J."/>
            <person name="Van de Peer Y."/>
            <person name="Friml J."/>
            <person name="Beilby M."/>
            <person name="Dolan L."/>
            <person name="Kohara Y."/>
            <person name="Sugano S."/>
            <person name="Fujiyama A."/>
            <person name="Delaux P.-M."/>
            <person name="Quint M."/>
            <person name="TheiBen G."/>
            <person name="Hagemann M."/>
            <person name="Harholt J."/>
            <person name="Dunand C."/>
            <person name="Zachgo S."/>
            <person name="Langdale J."/>
            <person name="Maumus F."/>
            <person name="Straeten D.V.D."/>
            <person name="Gould S.B."/>
            <person name="Rensing S.A."/>
        </authorList>
    </citation>
    <scope>NUCLEOTIDE SEQUENCE [LARGE SCALE GENOMIC DNA]</scope>
    <source>
        <strain evidence="2 3">S276</strain>
    </source>
</reference>
<proteinExistence type="predicted"/>
<evidence type="ECO:0000313" key="2">
    <source>
        <dbReference type="EMBL" id="GBG77633.1"/>
    </source>
</evidence>
<accession>A0A388L5Z8</accession>
<gene>
    <name evidence="2" type="ORF">CBR_g24079</name>
</gene>
<protein>
    <submittedName>
        <fullName evidence="2">Uncharacterized protein</fullName>
    </submittedName>
</protein>
<dbReference type="EMBL" id="BFEA01000273">
    <property type="protein sequence ID" value="GBG77633.1"/>
    <property type="molecule type" value="Genomic_DNA"/>
</dbReference>
<name>A0A388L5Z8_CHABU</name>
<feature type="region of interest" description="Disordered" evidence="1">
    <location>
        <begin position="169"/>
        <end position="191"/>
    </location>
</feature>
<sequence>MMLKIGCVGVQGKGQKQVGQCPGNAYVRHGQVDVSSSDRIHRRLRGSGGGGGGYNADTRTGCVVPDGRHVEEGGYASREACRERGASSSRPPYSGPDVLFMWHGIVSDEEERKGRRLCRRRNPRDGGAAFRLVTWVICWEGRTGEGGKPGGGVGKGCAAGRARHVGMEEGRASGRSLVSGTEGRRRRRRRGSRRTKGVLVDLYMIVERWGGVLLVPAEGSRLLPPLVIHVSSSVSPHLSRTYISVAAIILSKQYGAGDNRSRTVIIVLSTVSLFVLLV</sequence>
<dbReference type="Proteomes" id="UP000265515">
    <property type="component" value="Unassembled WGS sequence"/>
</dbReference>